<name>A0A0N8PRW4_9CHLR</name>
<reference evidence="6 7" key="1">
    <citation type="submission" date="2015-09" db="EMBL/GenBank/DDBJ databases">
        <title>Draft genome sequence of Kouleothrix aurantiaca JCM 19913.</title>
        <authorList>
            <person name="Hemp J."/>
        </authorList>
    </citation>
    <scope>NUCLEOTIDE SEQUENCE [LARGE SCALE GENOMIC DNA]</scope>
    <source>
        <strain evidence="6 7">COM-B</strain>
    </source>
</reference>
<dbReference type="InterPro" id="IPR003593">
    <property type="entry name" value="AAA+_ATPase"/>
</dbReference>
<dbReference type="InterPro" id="IPR017871">
    <property type="entry name" value="ABC_transporter-like_CS"/>
</dbReference>
<dbReference type="Proteomes" id="UP000050509">
    <property type="component" value="Unassembled WGS sequence"/>
</dbReference>
<keyword evidence="2" id="KW-0813">Transport</keyword>
<sequence>MQPAIETHGLTKRFRKLHRYRDLVLYPWRKASHLAVDQVSLAIMPGELFGLLGQNGAGKTTLIRMLCTALLPSEGSAAVCGYDIVRQARHVRERIGLVNSEERSFYWRLTGRQNLEFFAALYHVPHAEAAARANALIKQVGLEEAADRPFRTYSSGMRQKLGIARGLLNHPQVLFMDEPTRSLDPISAQAMRRFIADYIIGELGCTVILATHSMVEAEELCSRIALVKSGRVVAQGSLAQLRQSLNYGVRCVIRLRHMPPDLPDTLRRLPDVLDVAAERAETEQRLAVTLREEGPALAALLREIVESGAEVYHFETHEISLEEIYLRTLSVPAQSAEVALC</sequence>
<accession>A0A0N8PRW4</accession>
<organism evidence="6 7">
    <name type="scientific">Kouleothrix aurantiaca</name>
    <dbReference type="NCBI Taxonomy" id="186479"/>
    <lineage>
        <taxon>Bacteria</taxon>
        <taxon>Bacillati</taxon>
        <taxon>Chloroflexota</taxon>
        <taxon>Chloroflexia</taxon>
        <taxon>Chloroflexales</taxon>
        <taxon>Roseiflexineae</taxon>
        <taxon>Roseiflexaceae</taxon>
        <taxon>Kouleothrix</taxon>
    </lineage>
</organism>
<dbReference type="AlphaFoldDB" id="A0A0N8PRW4"/>
<dbReference type="GO" id="GO:0005524">
    <property type="term" value="F:ATP binding"/>
    <property type="evidence" value="ECO:0007669"/>
    <property type="project" value="UniProtKB-KW"/>
</dbReference>
<comment type="caution">
    <text evidence="6">The sequence shown here is derived from an EMBL/GenBank/DDBJ whole genome shotgun (WGS) entry which is preliminary data.</text>
</comment>
<feature type="domain" description="ABC transporter" evidence="5">
    <location>
        <begin position="18"/>
        <end position="254"/>
    </location>
</feature>
<dbReference type="PANTHER" id="PTHR42711:SF5">
    <property type="entry name" value="ABC TRANSPORTER ATP-BINDING PROTEIN NATA"/>
    <property type="match status" value="1"/>
</dbReference>
<dbReference type="InterPro" id="IPR025302">
    <property type="entry name" value="DrrA1/2-like_C"/>
</dbReference>
<dbReference type="Pfam" id="PF13732">
    <property type="entry name" value="DrrA1-3_C"/>
    <property type="match status" value="1"/>
</dbReference>
<evidence type="ECO:0000256" key="3">
    <source>
        <dbReference type="ARBA" id="ARBA00022741"/>
    </source>
</evidence>
<dbReference type="InterPro" id="IPR003439">
    <property type="entry name" value="ABC_transporter-like_ATP-bd"/>
</dbReference>
<dbReference type="PROSITE" id="PS00211">
    <property type="entry name" value="ABC_TRANSPORTER_1"/>
    <property type="match status" value="1"/>
</dbReference>
<dbReference type="PATRIC" id="fig|186479.3.peg.416"/>
<keyword evidence="4" id="KW-0067">ATP-binding</keyword>
<evidence type="ECO:0000313" key="7">
    <source>
        <dbReference type="Proteomes" id="UP000050509"/>
    </source>
</evidence>
<dbReference type="EMBL" id="LJCR01001093">
    <property type="protein sequence ID" value="KPV51053.1"/>
    <property type="molecule type" value="Genomic_DNA"/>
</dbReference>
<evidence type="ECO:0000313" key="6">
    <source>
        <dbReference type="EMBL" id="KPV51053.1"/>
    </source>
</evidence>
<gene>
    <name evidence="6" type="ORF">SE17_23410</name>
</gene>
<dbReference type="Pfam" id="PF00005">
    <property type="entry name" value="ABC_tran"/>
    <property type="match status" value="1"/>
</dbReference>
<dbReference type="SUPFAM" id="SSF52540">
    <property type="entry name" value="P-loop containing nucleoside triphosphate hydrolases"/>
    <property type="match status" value="1"/>
</dbReference>
<comment type="similarity">
    <text evidence="1">Belongs to the ABC transporter superfamily.</text>
</comment>
<dbReference type="PROSITE" id="PS50893">
    <property type="entry name" value="ABC_TRANSPORTER_2"/>
    <property type="match status" value="1"/>
</dbReference>
<evidence type="ECO:0000256" key="4">
    <source>
        <dbReference type="ARBA" id="ARBA00022840"/>
    </source>
</evidence>
<dbReference type="Gene3D" id="3.40.50.300">
    <property type="entry name" value="P-loop containing nucleotide triphosphate hydrolases"/>
    <property type="match status" value="1"/>
</dbReference>
<keyword evidence="3" id="KW-0547">Nucleotide-binding</keyword>
<evidence type="ECO:0000259" key="5">
    <source>
        <dbReference type="PROSITE" id="PS50893"/>
    </source>
</evidence>
<dbReference type="GO" id="GO:0016887">
    <property type="term" value="F:ATP hydrolysis activity"/>
    <property type="evidence" value="ECO:0007669"/>
    <property type="project" value="InterPro"/>
</dbReference>
<dbReference type="InterPro" id="IPR027417">
    <property type="entry name" value="P-loop_NTPase"/>
</dbReference>
<dbReference type="InterPro" id="IPR050763">
    <property type="entry name" value="ABC_transporter_ATP-binding"/>
</dbReference>
<evidence type="ECO:0000256" key="1">
    <source>
        <dbReference type="ARBA" id="ARBA00005417"/>
    </source>
</evidence>
<dbReference type="SMART" id="SM00382">
    <property type="entry name" value="AAA"/>
    <property type="match status" value="1"/>
</dbReference>
<dbReference type="PANTHER" id="PTHR42711">
    <property type="entry name" value="ABC TRANSPORTER ATP-BINDING PROTEIN"/>
    <property type="match status" value="1"/>
</dbReference>
<proteinExistence type="inferred from homology"/>
<evidence type="ECO:0000256" key="2">
    <source>
        <dbReference type="ARBA" id="ARBA00022448"/>
    </source>
</evidence>
<keyword evidence="7" id="KW-1185">Reference proteome</keyword>
<protein>
    <recommendedName>
        <fullName evidence="5">ABC transporter domain-containing protein</fullName>
    </recommendedName>
</protein>